<dbReference type="AlphaFoldDB" id="A0A2A6E0X2"/>
<reference evidence="2 3" key="1">
    <citation type="submission" date="2016-12" db="EMBL/GenBank/DDBJ databases">
        <title>Candidatus Reconcilibacillus cellulovorans genome.</title>
        <authorList>
            <person name="Kolinko S."/>
            <person name="Wu Y.-W."/>
            <person name="Tachea F."/>
            <person name="Denzel E."/>
            <person name="Hiras J."/>
            <person name="Baecker N."/>
            <person name="Chan L.J."/>
            <person name="Eichorst S.A."/>
            <person name="Frey D."/>
            <person name="Adams P.D."/>
            <person name="Pray T."/>
            <person name="Tanjore D."/>
            <person name="Petzold C.J."/>
            <person name="Gladden J.M."/>
            <person name="Simmons B.A."/>
            <person name="Singer S.W."/>
        </authorList>
    </citation>
    <scope>NUCLEOTIDE SEQUENCE [LARGE SCALE GENOMIC DNA]</scope>
    <source>
        <strain evidence="2">JTherm</strain>
    </source>
</reference>
<accession>A0A2A6E0X2</accession>
<feature type="compositionally biased region" description="Polar residues" evidence="1">
    <location>
        <begin position="60"/>
        <end position="70"/>
    </location>
</feature>
<evidence type="ECO:0000256" key="1">
    <source>
        <dbReference type="SAM" id="MobiDB-lite"/>
    </source>
</evidence>
<dbReference type="EMBL" id="MOXJ01000007">
    <property type="protein sequence ID" value="PDO10968.1"/>
    <property type="molecule type" value="Genomic_DNA"/>
</dbReference>
<evidence type="ECO:0000313" key="3">
    <source>
        <dbReference type="Proteomes" id="UP000243688"/>
    </source>
</evidence>
<sequence length="70" mass="7888">MTYADRCDRVPGANSEVFRLDSAACQKIVHDVLPMILLDLARKGKWPPKPPIPDSCFPSEGQQEESVNYR</sequence>
<organism evidence="2 3">
    <name type="scientific">Candidatus Reconcilbacillus cellulovorans</name>
    <dbReference type="NCBI Taxonomy" id="1906605"/>
    <lineage>
        <taxon>Bacteria</taxon>
        <taxon>Bacillati</taxon>
        <taxon>Bacillota</taxon>
        <taxon>Bacilli</taxon>
        <taxon>Bacillales</taxon>
        <taxon>Paenibacillaceae</taxon>
        <taxon>Candidatus Reconcilbacillus</taxon>
    </lineage>
</organism>
<name>A0A2A6E0X2_9BACL</name>
<protein>
    <submittedName>
        <fullName evidence="2">Uncharacterized protein</fullName>
    </submittedName>
</protein>
<dbReference type="Proteomes" id="UP000243688">
    <property type="component" value="Unassembled WGS sequence"/>
</dbReference>
<feature type="region of interest" description="Disordered" evidence="1">
    <location>
        <begin position="46"/>
        <end position="70"/>
    </location>
</feature>
<gene>
    <name evidence="2" type="ORF">BLM47_04700</name>
</gene>
<proteinExistence type="predicted"/>
<evidence type="ECO:0000313" key="2">
    <source>
        <dbReference type="EMBL" id="PDO10968.1"/>
    </source>
</evidence>
<comment type="caution">
    <text evidence="2">The sequence shown here is derived from an EMBL/GenBank/DDBJ whole genome shotgun (WGS) entry which is preliminary data.</text>
</comment>